<organism evidence="1">
    <name type="scientific">Anopheles sinensis</name>
    <name type="common">Mosquito</name>
    <dbReference type="NCBI Taxonomy" id="74873"/>
    <lineage>
        <taxon>Eukaryota</taxon>
        <taxon>Metazoa</taxon>
        <taxon>Ecdysozoa</taxon>
        <taxon>Arthropoda</taxon>
        <taxon>Hexapoda</taxon>
        <taxon>Insecta</taxon>
        <taxon>Pterygota</taxon>
        <taxon>Neoptera</taxon>
        <taxon>Endopterygota</taxon>
        <taxon>Diptera</taxon>
        <taxon>Nematocera</taxon>
        <taxon>Culicoidea</taxon>
        <taxon>Culicidae</taxon>
        <taxon>Anophelinae</taxon>
        <taxon>Anopheles</taxon>
    </lineage>
</organism>
<proteinExistence type="predicted"/>
<sequence>MPTPARDIICKNNNNDNDNIKKVNLISSDPSETTLQSWREFKGIVNSAISRVTTETNVTTRCTKGTFCQPNTGMKLTSS</sequence>
<dbReference type="AlphaFoldDB" id="A0A084W860"/>
<protein>
    <submittedName>
        <fullName evidence="1 2">Uncharacterized protein</fullName>
    </submittedName>
</protein>
<accession>A0A084W860</accession>
<dbReference type="Proteomes" id="UP000030765">
    <property type="component" value="Unassembled WGS sequence"/>
</dbReference>
<dbReference type="VEuPathDB" id="VectorBase:ASIC014401"/>
<dbReference type="EMBL" id="KE525317">
    <property type="protein sequence ID" value="KFB46404.1"/>
    <property type="molecule type" value="Genomic_DNA"/>
</dbReference>
<dbReference type="EnsemblMetazoa" id="ASIC014401-RA">
    <property type="protein sequence ID" value="ASIC014401-PA"/>
    <property type="gene ID" value="ASIC014401"/>
</dbReference>
<gene>
    <name evidence="1" type="ORF">ZHAS_00014401</name>
</gene>
<dbReference type="EMBL" id="ATLV01021373">
    <property type="status" value="NOT_ANNOTATED_CDS"/>
    <property type="molecule type" value="Genomic_DNA"/>
</dbReference>
<evidence type="ECO:0000313" key="3">
    <source>
        <dbReference type="Proteomes" id="UP000030765"/>
    </source>
</evidence>
<evidence type="ECO:0000313" key="2">
    <source>
        <dbReference type="EnsemblMetazoa" id="ASIC014401-PA"/>
    </source>
</evidence>
<evidence type="ECO:0000313" key="1">
    <source>
        <dbReference type="EMBL" id="KFB46404.1"/>
    </source>
</evidence>
<keyword evidence="3" id="KW-1185">Reference proteome</keyword>
<reference evidence="2" key="2">
    <citation type="submission" date="2020-05" db="UniProtKB">
        <authorList>
            <consortium name="EnsemblMetazoa"/>
        </authorList>
    </citation>
    <scope>IDENTIFICATION</scope>
</reference>
<name>A0A084W860_ANOSI</name>
<reference evidence="1 3" key="1">
    <citation type="journal article" date="2014" name="BMC Genomics">
        <title>Genome sequence of Anopheles sinensis provides insight into genetics basis of mosquito competence for malaria parasites.</title>
        <authorList>
            <person name="Zhou D."/>
            <person name="Zhang D."/>
            <person name="Ding G."/>
            <person name="Shi L."/>
            <person name="Hou Q."/>
            <person name="Ye Y."/>
            <person name="Xu Y."/>
            <person name="Zhou H."/>
            <person name="Xiong C."/>
            <person name="Li S."/>
            <person name="Yu J."/>
            <person name="Hong S."/>
            <person name="Yu X."/>
            <person name="Zou P."/>
            <person name="Chen C."/>
            <person name="Chang X."/>
            <person name="Wang W."/>
            <person name="Lv Y."/>
            <person name="Sun Y."/>
            <person name="Ma L."/>
            <person name="Shen B."/>
            <person name="Zhu C."/>
        </authorList>
    </citation>
    <scope>NUCLEOTIDE SEQUENCE [LARGE SCALE GENOMIC DNA]</scope>
</reference>